<comment type="caution">
    <text evidence="3">The sequence shown here is derived from an EMBL/GenBank/DDBJ whole genome shotgun (WGS) entry which is preliminary data.</text>
</comment>
<dbReference type="RefSeq" id="WP_166757611.1">
    <property type="nucleotide sequence ID" value="NZ_BAABJU010000008.1"/>
</dbReference>
<evidence type="ECO:0000256" key="1">
    <source>
        <dbReference type="SAM" id="MobiDB-lite"/>
    </source>
</evidence>
<dbReference type="Proteomes" id="UP000648663">
    <property type="component" value="Unassembled WGS sequence"/>
</dbReference>
<evidence type="ECO:0000313" key="4">
    <source>
        <dbReference type="Proteomes" id="UP000552836"/>
    </source>
</evidence>
<dbReference type="AlphaFoldDB" id="A0A846M6M0"/>
<reference evidence="2" key="1">
    <citation type="journal article" date="2014" name="Int. J. Syst. Evol. Microbiol.">
        <title>Complete genome of a new Firmicutes species belonging to the dominant human colonic microbiota ('Ruminococcus bicirculans') reveals two chromosomes and a selective capacity to utilize plant glucans.</title>
        <authorList>
            <consortium name="NISC Comparative Sequencing Program"/>
            <person name="Wegmann U."/>
            <person name="Louis P."/>
            <person name="Goesmann A."/>
            <person name="Henrissat B."/>
            <person name="Duncan S.H."/>
            <person name="Flint H.J."/>
        </authorList>
    </citation>
    <scope>NUCLEOTIDE SEQUENCE</scope>
    <source>
        <strain evidence="2">CGMCC 4.5581</strain>
    </source>
</reference>
<feature type="region of interest" description="Disordered" evidence="1">
    <location>
        <begin position="244"/>
        <end position="275"/>
    </location>
</feature>
<sequence>MPEFVFNSFVKEHRPLSAELWRRAGSLWSRVAAATTLEDLDAFDDDVLRGPGMSLGIKVPQLGRTRQAAERAGETRWNADRTVGSPTRRFYVSVEVLGDITLLNCWPDLAGADLDPVDAEVVADIGGLGTTTRASDEDVRRYLRAEQEWEIGADDDPRDGRPARFSLYTHFDLTLEDEDAVARRDLDLAAIARERRGRIAPIVAAVSKQVHEFLATDLPARLLAVTEAKRRELTNRQAVRDNLSFPDEWQGSEPELEDLSQVDASPTKEPDPEAPSLMEEVHLNPRSRLSAATFEDVMFSLRHWANAVERYPAAFGVLVEERISDLLAATWNATLPGAGREVYSRGGKSDIFIQADVLDPGRGPAKVFICEAK</sequence>
<evidence type="ECO:0000313" key="5">
    <source>
        <dbReference type="Proteomes" id="UP000648663"/>
    </source>
</evidence>
<reference evidence="5" key="2">
    <citation type="journal article" date="2019" name="Int. J. Syst. Evol. Microbiol.">
        <title>The Global Catalogue of Microorganisms (GCM) 10K type strain sequencing project: providing services to taxonomists for standard genome sequencing and annotation.</title>
        <authorList>
            <consortium name="The Broad Institute Genomics Platform"/>
            <consortium name="The Broad Institute Genome Sequencing Center for Infectious Disease"/>
            <person name="Wu L."/>
            <person name="Ma J."/>
        </authorList>
    </citation>
    <scope>NUCLEOTIDE SEQUENCE [LARGE SCALE GENOMIC DNA]</scope>
    <source>
        <strain evidence="5">CGMCC 4.5581</strain>
    </source>
</reference>
<dbReference type="Proteomes" id="UP000552836">
    <property type="component" value="Unassembled WGS sequence"/>
</dbReference>
<dbReference type="EMBL" id="JAAMPA010000003">
    <property type="protein sequence ID" value="NIH70100.1"/>
    <property type="molecule type" value="Genomic_DNA"/>
</dbReference>
<reference evidence="3 4" key="3">
    <citation type="submission" date="2020-02" db="EMBL/GenBank/DDBJ databases">
        <title>Sequencing the genomes of 1000 actinobacteria strains.</title>
        <authorList>
            <person name="Klenk H.-P."/>
        </authorList>
    </citation>
    <scope>NUCLEOTIDE SEQUENCE [LARGE SCALE GENOMIC DNA]</scope>
    <source>
        <strain evidence="3 4">DSM 45201</strain>
    </source>
</reference>
<evidence type="ECO:0000313" key="3">
    <source>
        <dbReference type="EMBL" id="NIH70100.1"/>
    </source>
</evidence>
<name>A0A846M6M0_9ACTN</name>
<protein>
    <submittedName>
        <fullName evidence="3">Uncharacterized protein</fullName>
    </submittedName>
</protein>
<proteinExistence type="predicted"/>
<keyword evidence="5" id="KW-1185">Reference proteome</keyword>
<gene>
    <name evidence="3" type="ORF">FB380_004598</name>
    <name evidence="2" type="ORF">GCM10011589_45510</name>
</gene>
<evidence type="ECO:0000313" key="2">
    <source>
        <dbReference type="EMBL" id="GGL83976.1"/>
    </source>
</evidence>
<organism evidence="3 4">
    <name type="scientific">Modestobacter marinus</name>
    <dbReference type="NCBI Taxonomy" id="477641"/>
    <lineage>
        <taxon>Bacteria</taxon>
        <taxon>Bacillati</taxon>
        <taxon>Actinomycetota</taxon>
        <taxon>Actinomycetes</taxon>
        <taxon>Geodermatophilales</taxon>
        <taxon>Geodermatophilaceae</taxon>
        <taxon>Modestobacter</taxon>
    </lineage>
</organism>
<accession>A0A846M6M0</accession>
<reference evidence="2" key="4">
    <citation type="submission" date="2024-05" db="EMBL/GenBank/DDBJ databases">
        <authorList>
            <person name="Sun Q."/>
            <person name="Zhou Y."/>
        </authorList>
    </citation>
    <scope>NUCLEOTIDE SEQUENCE</scope>
    <source>
        <strain evidence="2">CGMCC 4.5581</strain>
    </source>
</reference>
<dbReference type="EMBL" id="BMMI01000013">
    <property type="protein sequence ID" value="GGL83976.1"/>
    <property type="molecule type" value="Genomic_DNA"/>
</dbReference>